<dbReference type="Pfam" id="PF13637">
    <property type="entry name" value="Ank_4"/>
    <property type="match status" value="1"/>
</dbReference>
<gene>
    <name evidence="5" type="ORF">TSPGSL018_6324</name>
</gene>
<reference evidence="5" key="1">
    <citation type="submission" date="2014-05" db="EMBL/GenBank/DDBJ databases">
        <title>The transcriptome of the halophilic microalga Tetraselmis sp. GSL018 isolated from the Great Salt Lake, Utah.</title>
        <authorList>
            <person name="Jinkerson R.E."/>
            <person name="D'Adamo S."/>
            <person name="Posewitz M.C."/>
        </authorList>
    </citation>
    <scope>NUCLEOTIDE SEQUENCE</scope>
    <source>
        <strain evidence="5">GSL018</strain>
    </source>
</reference>
<feature type="region of interest" description="Disordered" evidence="4">
    <location>
        <begin position="471"/>
        <end position="514"/>
    </location>
</feature>
<dbReference type="PROSITE" id="PS50297">
    <property type="entry name" value="ANK_REP_REGION"/>
    <property type="match status" value="4"/>
</dbReference>
<feature type="repeat" description="ANK" evidence="3">
    <location>
        <begin position="210"/>
        <end position="242"/>
    </location>
</feature>
<sequence>MEQDSQEVQQAKRRNDLLLVACHKGLYEDVEALISEGASLCHKDKKGLSSLHFATSAGHLSICRLLASKGADVDCEDAAGWTPLHFASAMGHSGIARWLASKGAWVDANNSADETPLHCAAKFAGPDTVRALLDAGAKASAADARGLTPAGHALMRGRADICKVLADAGALLDCRVAGYGLLHLLSGAGATASLRLLLGRGADPNEPSENGVMPLHCAASSGQLRAAEALLDHGADASVRDRDGSLPVDLVPAESSSATAADLEALRRLLSKAARRSGARAAPSGGVPAAASQPEPFARLPREKQLRKVQAWSTWGEGRLRSEAGLNEEAVRCLKQVQRLRGALDVHAVVLELHTDEAFQADCRRPRVLRAVEAIMRDPAELKRFREDGAVMDVVLKLRRFQEAMRLQGNTQSISLRDIILRKASEAEETKRRHNILLYGYDQALDAAVAAASHESAEESRAAVTAIVGRQEAPGGSAPPGNSPAGDDQPEADSPSAGAEGSTQPPEGHPQAADAEERTGFWGTVLGQTLRTLIIAIISYVLAMMFQRNLNAHMTEAPVPRSPPFKHQEL</sequence>
<dbReference type="InterPro" id="IPR002110">
    <property type="entry name" value="Ankyrin_rpt"/>
</dbReference>
<evidence type="ECO:0000256" key="2">
    <source>
        <dbReference type="ARBA" id="ARBA00023043"/>
    </source>
</evidence>
<organism evidence="5">
    <name type="scientific">Tetraselmis sp. GSL018</name>
    <dbReference type="NCBI Taxonomy" id="582737"/>
    <lineage>
        <taxon>Eukaryota</taxon>
        <taxon>Viridiplantae</taxon>
        <taxon>Chlorophyta</taxon>
        <taxon>core chlorophytes</taxon>
        <taxon>Chlorodendrophyceae</taxon>
        <taxon>Chlorodendrales</taxon>
        <taxon>Chlorodendraceae</taxon>
        <taxon>Tetraselmis</taxon>
    </lineage>
</organism>
<dbReference type="PANTHER" id="PTHR24201">
    <property type="entry name" value="ANK_REP_REGION DOMAIN-CONTAINING PROTEIN"/>
    <property type="match status" value="1"/>
</dbReference>
<dbReference type="InterPro" id="IPR036770">
    <property type="entry name" value="Ankyrin_rpt-contain_sf"/>
</dbReference>
<accession>A0A061SH34</accession>
<dbReference type="InterPro" id="IPR050776">
    <property type="entry name" value="Ank_Repeat/CDKN_Inhibitor"/>
</dbReference>
<dbReference type="Pfam" id="PF12796">
    <property type="entry name" value="Ank_2"/>
    <property type="match status" value="1"/>
</dbReference>
<feature type="repeat" description="ANK" evidence="3">
    <location>
        <begin position="112"/>
        <end position="144"/>
    </location>
</feature>
<protein>
    <submittedName>
        <fullName evidence="5">Ankyrin repeat protein</fullName>
    </submittedName>
</protein>
<dbReference type="EMBL" id="GBEZ01002932">
    <property type="protein sequence ID" value="JAC82165.1"/>
    <property type="molecule type" value="Transcribed_RNA"/>
</dbReference>
<evidence type="ECO:0000256" key="4">
    <source>
        <dbReference type="SAM" id="MobiDB-lite"/>
    </source>
</evidence>
<evidence type="ECO:0000256" key="3">
    <source>
        <dbReference type="PROSITE-ProRule" id="PRU00023"/>
    </source>
</evidence>
<evidence type="ECO:0000256" key="1">
    <source>
        <dbReference type="ARBA" id="ARBA00022737"/>
    </source>
</evidence>
<dbReference type="AlphaFoldDB" id="A0A061SH34"/>
<feature type="repeat" description="ANK" evidence="3">
    <location>
        <begin position="46"/>
        <end position="78"/>
    </location>
</feature>
<name>A0A061SH34_9CHLO</name>
<evidence type="ECO:0000313" key="5">
    <source>
        <dbReference type="EMBL" id="JAC82165.1"/>
    </source>
</evidence>
<dbReference type="Pfam" id="PF13857">
    <property type="entry name" value="Ank_5"/>
    <property type="match status" value="1"/>
</dbReference>
<dbReference type="PRINTS" id="PR01415">
    <property type="entry name" value="ANKYRIN"/>
</dbReference>
<keyword evidence="1" id="KW-0677">Repeat</keyword>
<proteinExistence type="predicted"/>
<dbReference type="Gene3D" id="1.25.40.20">
    <property type="entry name" value="Ankyrin repeat-containing domain"/>
    <property type="match status" value="2"/>
</dbReference>
<dbReference type="PROSITE" id="PS50088">
    <property type="entry name" value="ANK_REPEAT"/>
    <property type="match status" value="4"/>
</dbReference>
<feature type="repeat" description="ANK" evidence="3">
    <location>
        <begin position="79"/>
        <end position="111"/>
    </location>
</feature>
<keyword evidence="2 3" id="KW-0040">ANK repeat</keyword>
<dbReference type="SMART" id="SM00248">
    <property type="entry name" value="ANK"/>
    <property type="match status" value="7"/>
</dbReference>
<dbReference type="SUPFAM" id="SSF48403">
    <property type="entry name" value="Ankyrin repeat"/>
    <property type="match status" value="1"/>
</dbReference>
<feature type="compositionally biased region" description="Low complexity" evidence="4">
    <location>
        <begin position="473"/>
        <end position="486"/>
    </location>
</feature>